<comment type="pathway">
    <text evidence="2">Cofactor biosynthesis; (R)-pantothenate biosynthesis; (R)-pantoate from 3-methyl-2-oxobutanoate: step 2/2.</text>
</comment>
<comment type="similarity">
    <text evidence="3">Belongs to the ketopantoate reductase family.</text>
</comment>
<dbReference type="KEGG" id="rxy:Rxyl_0382"/>
<evidence type="ECO:0000256" key="7">
    <source>
        <dbReference type="ARBA" id="ARBA00022857"/>
    </source>
</evidence>
<keyword evidence="8 13" id="KW-0560">Oxidoreductase</keyword>
<feature type="domain" description="Ketopantoate reductase N-terminal" evidence="11">
    <location>
        <begin position="20"/>
        <end position="163"/>
    </location>
</feature>
<dbReference type="GO" id="GO:0008677">
    <property type="term" value="F:2-dehydropantoate 2-reductase activity"/>
    <property type="evidence" value="ECO:0007669"/>
    <property type="project" value="UniProtKB-EC"/>
</dbReference>
<gene>
    <name evidence="13" type="ordered locus">Rxyl_0382</name>
</gene>
<evidence type="ECO:0000313" key="14">
    <source>
        <dbReference type="Proteomes" id="UP000006637"/>
    </source>
</evidence>
<dbReference type="AlphaFoldDB" id="Q1AZ20"/>
<dbReference type="InterPro" id="IPR008927">
    <property type="entry name" value="6-PGluconate_DH-like_C_sf"/>
</dbReference>
<dbReference type="InterPro" id="IPR013328">
    <property type="entry name" value="6PGD_dom2"/>
</dbReference>
<name>Q1AZ20_RUBXD</name>
<dbReference type="Proteomes" id="UP000006637">
    <property type="component" value="Chromosome"/>
</dbReference>
<reference evidence="13 14" key="1">
    <citation type="submission" date="2006-06" db="EMBL/GenBank/DDBJ databases">
        <title>Complete sequence of Rubrobacter xylanophilus DSM 9941.</title>
        <authorList>
            <consortium name="US DOE Joint Genome Institute"/>
            <person name="Copeland A."/>
            <person name="Lucas S."/>
            <person name="Lapidus A."/>
            <person name="Barry K."/>
            <person name="Detter J.C."/>
            <person name="Glavina del Rio T."/>
            <person name="Hammon N."/>
            <person name="Israni S."/>
            <person name="Dalin E."/>
            <person name="Tice H."/>
            <person name="Pitluck S."/>
            <person name="Munk A.C."/>
            <person name="Brettin T."/>
            <person name="Bruce D."/>
            <person name="Han C."/>
            <person name="Tapia R."/>
            <person name="Gilna P."/>
            <person name="Schmutz J."/>
            <person name="Larimer F."/>
            <person name="Land M."/>
            <person name="Hauser L."/>
            <person name="Kyrpides N."/>
            <person name="Lykidis A."/>
            <person name="da Costa M.S."/>
            <person name="Rainey F.A."/>
            <person name="Empadinhas N."/>
            <person name="Jolivet E."/>
            <person name="Battista J.R."/>
            <person name="Richardson P."/>
        </authorList>
    </citation>
    <scope>NUCLEOTIDE SEQUENCE [LARGE SCALE GENOMIC DNA]</scope>
    <source>
        <strain evidence="14">DSM 9941 / NBRC 16129 / PRD-1</strain>
    </source>
</reference>
<dbReference type="NCBIfam" id="TIGR00745">
    <property type="entry name" value="apbA_panE"/>
    <property type="match status" value="1"/>
</dbReference>
<dbReference type="GO" id="GO:0050661">
    <property type="term" value="F:NADP binding"/>
    <property type="evidence" value="ECO:0007669"/>
    <property type="project" value="TreeGrafter"/>
</dbReference>
<evidence type="ECO:0000256" key="8">
    <source>
        <dbReference type="ARBA" id="ARBA00023002"/>
    </source>
</evidence>
<dbReference type="InterPro" id="IPR036291">
    <property type="entry name" value="NAD(P)-bd_dom_sf"/>
</dbReference>
<dbReference type="PANTHER" id="PTHR43765:SF2">
    <property type="entry name" value="2-DEHYDROPANTOATE 2-REDUCTASE"/>
    <property type="match status" value="1"/>
</dbReference>
<protein>
    <recommendedName>
        <fullName evidence="5">2-dehydropantoate 2-reductase</fullName>
        <ecNumber evidence="4">1.1.1.169</ecNumber>
    </recommendedName>
    <alternativeName>
        <fullName evidence="9">Ketopantoate reductase</fullName>
    </alternativeName>
</protein>
<evidence type="ECO:0000256" key="1">
    <source>
        <dbReference type="ARBA" id="ARBA00002919"/>
    </source>
</evidence>
<keyword evidence="7" id="KW-0521">NADP</keyword>
<dbReference type="SUPFAM" id="SSF51735">
    <property type="entry name" value="NAD(P)-binding Rossmann-fold domains"/>
    <property type="match status" value="1"/>
</dbReference>
<dbReference type="InterPro" id="IPR050838">
    <property type="entry name" value="Ketopantoate_reductase"/>
</dbReference>
<evidence type="ECO:0000259" key="11">
    <source>
        <dbReference type="Pfam" id="PF02558"/>
    </source>
</evidence>
<comment type="function">
    <text evidence="1">Catalyzes the NADPH-dependent reduction of ketopantoate into pantoic acid.</text>
</comment>
<dbReference type="GO" id="GO:0015940">
    <property type="term" value="P:pantothenate biosynthetic process"/>
    <property type="evidence" value="ECO:0007669"/>
    <property type="project" value="UniProtKB-KW"/>
</dbReference>
<dbReference type="PANTHER" id="PTHR43765">
    <property type="entry name" value="2-DEHYDROPANTOATE 2-REDUCTASE-RELATED"/>
    <property type="match status" value="1"/>
</dbReference>
<dbReference type="HOGENOM" id="CLU_031468_0_0_11"/>
<dbReference type="PhylomeDB" id="Q1AZ20"/>
<evidence type="ECO:0000256" key="9">
    <source>
        <dbReference type="ARBA" id="ARBA00032024"/>
    </source>
</evidence>
<dbReference type="InterPro" id="IPR013752">
    <property type="entry name" value="KPA_reductase"/>
</dbReference>
<keyword evidence="6" id="KW-0566">Pantothenate biosynthesis</keyword>
<keyword evidence="14" id="KW-1185">Reference proteome</keyword>
<evidence type="ECO:0000256" key="5">
    <source>
        <dbReference type="ARBA" id="ARBA00019465"/>
    </source>
</evidence>
<dbReference type="GO" id="GO:0005737">
    <property type="term" value="C:cytoplasm"/>
    <property type="evidence" value="ECO:0007669"/>
    <property type="project" value="TreeGrafter"/>
</dbReference>
<dbReference type="InterPro" id="IPR013332">
    <property type="entry name" value="KPR_N"/>
</dbReference>
<dbReference type="Gene3D" id="1.10.1040.10">
    <property type="entry name" value="N-(1-d-carboxylethyl)-l-norvaline Dehydrogenase, domain 2"/>
    <property type="match status" value="1"/>
</dbReference>
<evidence type="ECO:0000256" key="2">
    <source>
        <dbReference type="ARBA" id="ARBA00004994"/>
    </source>
</evidence>
<evidence type="ECO:0000259" key="12">
    <source>
        <dbReference type="Pfam" id="PF08546"/>
    </source>
</evidence>
<organism evidence="13 14">
    <name type="scientific">Rubrobacter xylanophilus (strain DSM 9941 / JCM 11954 / NBRC 16129 / PRD-1)</name>
    <dbReference type="NCBI Taxonomy" id="266117"/>
    <lineage>
        <taxon>Bacteria</taxon>
        <taxon>Bacillati</taxon>
        <taxon>Actinomycetota</taxon>
        <taxon>Rubrobacteria</taxon>
        <taxon>Rubrobacterales</taxon>
        <taxon>Rubrobacteraceae</taxon>
        <taxon>Rubrobacter</taxon>
    </lineage>
</organism>
<evidence type="ECO:0000256" key="4">
    <source>
        <dbReference type="ARBA" id="ARBA00013014"/>
    </source>
</evidence>
<dbReference type="InterPro" id="IPR003710">
    <property type="entry name" value="ApbA"/>
</dbReference>
<evidence type="ECO:0000256" key="10">
    <source>
        <dbReference type="ARBA" id="ARBA00048793"/>
    </source>
</evidence>
<dbReference type="Gene3D" id="3.40.50.720">
    <property type="entry name" value="NAD(P)-binding Rossmann-like Domain"/>
    <property type="match status" value="1"/>
</dbReference>
<evidence type="ECO:0000256" key="3">
    <source>
        <dbReference type="ARBA" id="ARBA00007870"/>
    </source>
</evidence>
<comment type="catalytic activity">
    <reaction evidence="10">
        <text>(R)-pantoate + NADP(+) = 2-dehydropantoate + NADPH + H(+)</text>
        <dbReference type="Rhea" id="RHEA:16233"/>
        <dbReference type="ChEBI" id="CHEBI:11561"/>
        <dbReference type="ChEBI" id="CHEBI:15378"/>
        <dbReference type="ChEBI" id="CHEBI:15980"/>
        <dbReference type="ChEBI" id="CHEBI:57783"/>
        <dbReference type="ChEBI" id="CHEBI:58349"/>
        <dbReference type="EC" id="1.1.1.169"/>
    </reaction>
</comment>
<dbReference type="EC" id="1.1.1.169" evidence="4"/>
<dbReference type="SUPFAM" id="SSF48179">
    <property type="entry name" value="6-phosphogluconate dehydrogenase C-terminal domain-like"/>
    <property type="match status" value="1"/>
</dbReference>
<dbReference type="Pfam" id="PF02558">
    <property type="entry name" value="ApbA"/>
    <property type="match status" value="1"/>
</dbReference>
<sequence>MDGPGMRDGRGGTSGKRVRIAVVGAGAVGSLVGGLLARAGEEVVLVGRRAHVEAIESRGLLLEGLGGGPLRVRVAARERLEERPEVLLLAVKSQDLERACREVAPLARKAVVVTMQNGLRCDGIARRFFRPDQIVGCVVYSMATFPEPGRVECGVRGWLCIGDPFVPDRTRLAGLRALLGRALPVRVSRDIAATRRTKLVGNLNNALPAATGRPLQEIYFSPATGRLPLRVMREGLETLEAAGLATDRSPQALALNLLSRRMPEGAALALLRAFSRTPLGRRPVLGSTYQSVVRGSPTEVDFLNGEIVALGQRAGVPTPYNARLVRLVHEVERGGRFLPPEALWPEDTCDG</sequence>
<dbReference type="Pfam" id="PF08546">
    <property type="entry name" value="ApbA_C"/>
    <property type="match status" value="1"/>
</dbReference>
<proteinExistence type="inferred from homology"/>
<evidence type="ECO:0000313" key="13">
    <source>
        <dbReference type="EMBL" id="ABG03358.1"/>
    </source>
</evidence>
<feature type="domain" description="Ketopantoate reductase C-terminal" evidence="12">
    <location>
        <begin position="190"/>
        <end position="332"/>
    </location>
</feature>
<accession>Q1AZ20</accession>
<dbReference type="EMBL" id="CP000386">
    <property type="protein sequence ID" value="ABG03358.1"/>
    <property type="molecule type" value="Genomic_DNA"/>
</dbReference>
<dbReference type="STRING" id="266117.Rxyl_0382"/>
<dbReference type="eggNOG" id="COG1893">
    <property type="taxonomic scope" value="Bacteria"/>
</dbReference>
<evidence type="ECO:0000256" key="6">
    <source>
        <dbReference type="ARBA" id="ARBA00022655"/>
    </source>
</evidence>